<feature type="transmembrane region" description="Helical" evidence="1">
    <location>
        <begin position="139"/>
        <end position="156"/>
    </location>
</feature>
<comment type="caution">
    <text evidence="2">The sequence shown here is derived from an EMBL/GenBank/DDBJ whole genome shotgun (WGS) entry which is preliminary data.</text>
</comment>
<keyword evidence="1" id="KW-0812">Transmembrane</keyword>
<keyword evidence="1" id="KW-1133">Transmembrane helix</keyword>
<organism evidence="2 3">
    <name type="scientific">Candidatus Roizmanbacteria bacterium RIFCSPHIGHO2_01_FULL_39_24</name>
    <dbReference type="NCBI Taxonomy" id="1802032"/>
    <lineage>
        <taxon>Bacteria</taxon>
        <taxon>Candidatus Roizmaniibacteriota</taxon>
    </lineage>
</organism>
<gene>
    <name evidence="2" type="ORF">A2799_02095</name>
</gene>
<dbReference type="EMBL" id="MFZH01000024">
    <property type="protein sequence ID" value="OGK18827.1"/>
    <property type="molecule type" value="Genomic_DNA"/>
</dbReference>
<feature type="transmembrane region" description="Helical" evidence="1">
    <location>
        <begin position="12"/>
        <end position="34"/>
    </location>
</feature>
<evidence type="ECO:0000256" key="1">
    <source>
        <dbReference type="SAM" id="Phobius"/>
    </source>
</evidence>
<sequence length="208" mass="23786">MRLMLLNEWIFLDMIVNTSLLLSATSFFIVSLMFGDALFARFNLKTFMKFLGFLLIGVTFILNLLHISYPVLIFWFMSAGLVLLFLGFILDPLSKLKFFAPLPLVFFPFLNDHILFFVLSLMITVGVFQLAYTTSHRDLIPLGVSFTLISVGEYLFHLKGIEQLKQLAVAGSFLYLFASLILLGWAWSYIALRLIYLLKRKKSSSLQG</sequence>
<reference evidence="2 3" key="1">
    <citation type="journal article" date="2016" name="Nat. Commun.">
        <title>Thousands of microbial genomes shed light on interconnected biogeochemical processes in an aquifer system.</title>
        <authorList>
            <person name="Anantharaman K."/>
            <person name="Brown C.T."/>
            <person name="Hug L.A."/>
            <person name="Sharon I."/>
            <person name="Castelle C.J."/>
            <person name="Probst A.J."/>
            <person name="Thomas B.C."/>
            <person name="Singh A."/>
            <person name="Wilkins M.J."/>
            <person name="Karaoz U."/>
            <person name="Brodie E.L."/>
            <person name="Williams K.H."/>
            <person name="Hubbard S.S."/>
            <person name="Banfield J.F."/>
        </authorList>
    </citation>
    <scope>NUCLEOTIDE SEQUENCE [LARGE SCALE GENOMIC DNA]</scope>
</reference>
<feature type="transmembrane region" description="Helical" evidence="1">
    <location>
        <begin position="113"/>
        <end position="132"/>
    </location>
</feature>
<keyword evidence="1" id="KW-0472">Membrane</keyword>
<dbReference type="AlphaFoldDB" id="A0A1F7GIP5"/>
<feature type="transmembrane region" description="Helical" evidence="1">
    <location>
        <begin position="72"/>
        <end position="93"/>
    </location>
</feature>
<evidence type="ECO:0000313" key="2">
    <source>
        <dbReference type="EMBL" id="OGK18827.1"/>
    </source>
</evidence>
<name>A0A1F7GIP5_9BACT</name>
<dbReference type="Proteomes" id="UP000176850">
    <property type="component" value="Unassembled WGS sequence"/>
</dbReference>
<feature type="transmembrane region" description="Helical" evidence="1">
    <location>
        <begin position="168"/>
        <end position="192"/>
    </location>
</feature>
<accession>A0A1F7GIP5</accession>
<proteinExistence type="predicted"/>
<feature type="transmembrane region" description="Helical" evidence="1">
    <location>
        <begin position="46"/>
        <end position="65"/>
    </location>
</feature>
<protein>
    <submittedName>
        <fullName evidence="2">Uncharacterized protein</fullName>
    </submittedName>
</protein>
<evidence type="ECO:0000313" key="3">
    <source>
        <dbReference type="Proteomes" id="UP000176850"/>
    </source>
</evidence>